<feature type="transmembrane region" description="Helical" evidence="7">
    <location>
        <begin position="187"/>
        <end position="205"/>
    </location>
</feature>
<keyword evidence="4 7" id="KW-0812">Transmembrane</keyword>
<evidence type="ECO:0000256" key="2">
    <source>
        <dbReference type="ARBA" id="ARBA00007362"/>
    </source>
</evidence>
<feature type="transmembrane region" description="Helical" evidence="7">
    <location>
        <begin position="36"/>
        <end position="53"/>
    </location>
</feature>
<dbReference type="Pfam" id="PF00892">
    <property type="entry name" value="EamA"/>
    <property type="match status" value="2"/>
</dbReference>
<evidence type="ECO:0000256" key="5">
    <source>
        <dbReference type="ARBA" id="ARBA00022989"/>
    </source>
</evidence>
<dbReference type="PANTHER" id="PTHR32322:SF18">
    <property type="entry name" value="S-ADENOSYLMETHIONINE_S-ADENOSYLHOMOCYSTEINE TRANSPORTER"/>
    <property type="match status" value="1"/>
</dbReference>
<dbReference type="InterPro" id="IPR050638">
    <property type="entry name" value="AA-Vitamin_Transporters"/>
</dbReference>
<feature type="transmembrane region" description="Helical" evidence="7">
    <location>
        <begin position="123"/>
        <end position="140"/>
    </location>
</feature>
<protein>
    <submittedName>
        <fullName evidence="9">Drug/metabolite transporter (DMT)-like permease</fullName>
    </submittedName>
</protein>
<proteinExistence type="inferred from homology"/>
<keyword evidence="3" id="KW-1003">Cell membrane</keyword>
<evidence type="ECO:0000256" key="6">
    <source>
        <dbReference type="ARBA" id="ARBA00023136"/>
    </source>
</evidence>
<gene>
    <name evidence="9" type="ORF">EDD61_10989</name>
</gene>
<name>A0A4R3TES0_9FIRM</name>
<feature type="transmembrane region" description="Helical" evidence="7">
    <location>
        <begin position="217"/>
        <end position="236"/>
    </location>
</feature>
<dbReference type="Proteomes" id="UP000295773">
    <property type="component" value="Unassembled WGS sequence"/>
</dbReference>
<evidence type="ECO:0000256" key="3">
    <source>
        <dbReference type="ARBA" id="ARBA00022475"/>
    </source>
</evidence>
<dbReference type="RefSeq" id="WP_132224758.1">
    <property type="nucleotide sequence ID" value="NZ_JANKBG010000009.1"/>
</dbReference>
<feature type="transmembrane region" description="Helical" evidence="7">
    <location>
        <begin position="146"/>
        <end position="166"/>
    </location>
</feature>
<evidence type="ECO:0000256" key="7">
    <source>
        <dbReference type="SAM" id="Phobius"/>
    </source>
</evidence>
<comment type="subcellular location">
    <subcellularLocation>
        <location evidence="1">Cell membrane</location>
        <topology evidence="1">Multi-pass membrane protein</topology>
    </subcellularLocation>
</comment>
<feature type="domain" description="EamA" evidence="8">
    <location>
        <begin position="8"/>
        <end position="139"/>
    </location>
</feature>
<evidence type="ECO:0000259" key="8">
    <source>
        <dbReference type="Pfam" id="PF00892"/>
    </source>
</evidence>
<evidence type="ECO:0000256" key="1">
    <source>
        <dbReference type="ARBA" id="ARBA00004651"/>
    </source>
</evidence>
<feature type="domain" description="EamA" evidence="8">
    <location>
        <begin position="151"/>
        <end position="288"/>
    </location>
</feature>
<feature type="transmembrane region" description="Helical" evidence="7">
    <location>
        <begin position="248"/>
        <end position="267"/>
    </location>
</feature>
<dbReference type="PANTHER" id="PTHR32322">
    <property type="entry name" value="INNER MEMBRANE TRANSPORTER"/>
    <property type="match status" value="1"/>
</dbReference>
<evidence type="ECO:0000256" key="4">
    <source>
        <dbReference type="ARBA" id="ARBA00022692"/>
    </source>
</evidence>
<keyword evidence="10" id="KW-1185">Reference proteome</keyword>
<reference evidence="9 10" key="1">
    <citation type="submission" date="2019-03" db="EMBL/GenBank/DDBJ databases">
        <title>Genomic Encyclopedia of Type Strains, Phase IV (KMG-IV): sequencing the most valuable type-strain genomes for metagenomic binning, comparative biology and taxonomic classification.</title>
        <authorList>
            <person name="Goeker M."/>
        </authorList>
    </citation>
    <scope>NUCLEOTIDE SEQUENCE [LARGE SCALE GENOMIC DNA]</scope>
    <source>
        <strain evidence="9 10">DSM 29481</strain>
    </source>
</reference>
<comment type="similarity">
    <text evidence="2">Belongs to the EamA transporter family.</text>
</comment>
<comment type="caution">
    <text evidence="9">The sequence shown here is derived from an EMBL/GenBank/DDBJ whole genome shotgun (WGS) entry which is preliminary data.</text>
</comment>
<accession>A0A4R3TES0</accession>
<dbReference type="SUPFAM" id="SSF103481">
    <property type="entry name" value="Multidrug resistance efflux transporter EmrE"/>
    <property type="match status" value="2"/>
</dbReference>
<dbReference type="InterPro" id="IPR037185">
    <property type="entry name" value="EmrE-like"/>
</dbReference>
<keyword evidence="6 7" id="KW-0472">Membrane</keyword>
<sequence>MTNNRKQGHLCAFLTIFIWGTTFISTKILLTDMTPLQILFTRFVIGYLTLWIMYPHRCTLEDKKLERWFAGAGLCGITLYYLLENIALLYTQTTNVGVIISIAPFFTAFLSSKIMKESSKGRFFYIGFALAMLGILLISIPDNAGVSFHPYGDVLALLAALVWSIYSLLCRKLSTFHMTTIGITRRTFFYGLLFMIPIILTQDTFHVSQIWHGGWPVIGNLLFLGFGASALCFVTWNKAVSILGSIQTSVYIYLVPVITALTSFLILQESISMKKLIGIIFTICGLFLSQDLQKKENAALSLHKQAKTSVPKDIC</sequence>
<evidence type="ECO:0000313" key="9">
    <source>
        <dbReference type="EMBL" id="TCU60050.1"/>
    </source>
</evidence>
<dbReference type="EMBL" id="SMBP01000009">
    <property type="protein sequence ID" value="TCU60050.1"/>
    <property type="molecule type" value="Genomic_DNA"/>
</dbReference>
<feature type="transmembrane region" description="Helical" evidence="7">
    <location>
        <begin position="89"/>
        <end position="111"/>
    </location>
</feature>
<feature type="transmembrane region" description="Helical" evidence="7">
    <location>
        <begin position="65"/>
        <end position="83"/>
    </location>
</feature>
<feature type="transmembrane region" description="Helical" evidence="7">
    <location>
        <begin position="12"/>
        <end position="30"/>
    </location>
</feature>
<dbReference type="InterPro" id="IPR000620">
    <property type="entry name" value="EamA_dom"/>
</dbReference>
<keyword evidence="5 7" id="KW-1133">Transmembrane helix</keyword>
<organism evidence="9 10">
    <name type="scientific">Longicatena caecimuris</name>
    <dbReference type="NCBI Taxonomy" id="1796635"/>
    <lineage>
        <taxon>Bacteria</taxon>
        <taxon>Bacillati</taxon>
        <taxon>Bacillota</taxon>
        <taxon>Erysipelotrichia</taxon>
        <taxon>Erysipelotrichales</taxon>
        <taxon>Erysipelotrichaceae</taxon>
        <taxon>Longicatena</taxon>
    </lineage>
</organism>
<evidence type="ECO:0000313" key="10">
    <source>
        <dbReference type="Proteomes" id="UP000295773"/>
    </source>
</evidence>
<dbReference type="GO" id="GO:0005886">
    <property type="term" value="C:plasma membrane"/>
    <property type="evidence" value="ECO:0007669"/>
    <property type="project" value="UniProtKB-SubCell"/>
</dbReference>
<dbReference type="AlphaFoldDB" id="A0A4R3TES0"/>